<evidence type="ECO:0000313" key="3">
    <source>
        <dbReference type="EMBL" id="MBB5844651.1"/>
    </source>
</evidence>
<accession>A0A841AS92</accession>
<dbReference type="CDD" id="cd03454">
    <property type="entry name" value="YdeM"/>
    <property type="match status" value="1"/>
</dbReference>
<protein>
    <submittedName>
        <fullName evidence="3">Acyl dehydratase</fullName>
    </submittedName>
</protein>
<dbReference type="RefSeq" id="WP_184238989.1">
    <property type="nucleotide sequence ID" value="NZ_JACHMJ010000001.1"/>
</dbReference>
<gene>
    <name evidence="3" type="ORF">HD599_002974</name>
</gene>
<reference evidence="3 4" key="1">
    <citation type="submission" date="2020-08" db="EMBL/GenBank/DDBJ databases">
        <title>Sequencing the genomes of 1000 actinobacteria strains.</title>
        <authorList>
            <person name="Klenk H.-P."/>
        </authorList>
    </citation>
    <scope>NUCLEOTIDE SEQUENCE [LARGE SCALE GENOMIC DNA]</scope>
    <source>
        <strain evidence="3 4">DSM 105784</strain>
    </source>
</reference>
<proteinExistence type="inferred from homology"/>
<dbReference type="Proteomes" id="UP000536685">
    <property type="component" value="Unassembled WGS sequence"/>
</dbReference>
<dbReference type="SUPFAM" id="SSF54637">
    <property type="entry name" value="Thioesterase/thiol ester dehydrase-isomerase"/>
    <property type="match status" value="1"/>
</dbReference>
<evidence type="ECO:0000256" key="1">
    <source>
        <dbReference type="ARBA" id="ARBA00005254"/>
    </source>
</evidence>
<comment type="similarity">
    <text evidence="1">Belongs to the enoyl-CoA hydratase/isomerase family.</text>
</comment>
<dbReference type="InterPro" id="IPR029069">
    <property type="entry name" value="HotDog_dom_sf"/>
</dbReference>
<dbReference type="PANTHER" id="PTHR43664">
    <property type="entry name" value="MONOAMINE OXIDASE-RELATED"/>
    <property type="match status" value="1"/>
</dbReference>
<dbReference type="EMBL" id="JACHMJ010000001">
    <property type="protein sequence ID" value="MBB5844651.1"/>
    <property type="molecule type" value="Genomic_DNA"/>
</dbReference>
<dbReference type="PANTHER" id="PTHR43664:SF1">
    <property type="entry name" value="BETA-METHYLMALYL-COA DEHYDRATASE"/>
    <property type="match status" value="1"/>
</dbReference>
<dbReference type="InterPro" id="IPR002539">
    <property type="entry name" value="MaoC-like_dom"/>
</dbReference>
<evidence type="ECO:0000259" key="2">
    <source>
        <dbReference type="Pfam" id="PF01575"/>
    </source>
</evidence>
<comment type="caution">
    <text evidence="3">The sequence shown here is derived from an EMBL/GenBank/DDBJ whole genome shotgun (WGS) entry which is preliminary data.</text>
</comment>
<name>A0A841AS92_9MICO</name>
<dbReference type="Pfam" id="PF01575">
    <property type="entry name" value="MaoC_dehydratas"/>
    <property type="match status" value="1"/>
</dbReference>
<evidence type="ECO:0000313" key="4">
    <source>
        <dbReference type="Proteomes" id="UP000536685"/>
    </source>
</evidence>
<dbReference type="Gene3D" id="3.10.129.10">
    <property type="entry name" value="Hotdog Thioesterase"/>
    <property type="match status" value="1"/>
</dbReference>
<dbReference type="InterPro" id="IPR052342">
    <property type="entry name" value="MCH/BMMD"/>
</dbReference>
<feature type="domain" description="MaoC-like" evidence="2">
    <location>
        <begin position="27"/>
        <end position="120"/>
    </location>
</feature>
<dbReference type="AlphaFoldDB" id="A0A841AS92"/>
<keyword evidence="4" id="KW-1185">Reference proteome</keyword>
<organism evidence="3 4">
    <name type="scientific">Conyzicola lurida</name>
    <dbReference type="NCBI Taxonomy" id="1172621"/>
    <lineage>
        <taxon>Bacteria</taxon>
        <taxon>Bacillati</taxon>
        <taxon>Actinomycetota</taxon>
        <taxon>Actinomycetes</taxon>
        <taxon>Micrococcales</taxon>
        <taxon>Microbacteriaceae</taxon>
        <taxon>Conyzicola</taxon>
    </lineage>
</organism>
<sequence length="158" mass="17357">MTTDFLPPLHERHFEDYPVGLVAEFGPARVSDAEIVAFATAFDPHAMHTDAEAARSGPFGGLIASGWHTTAVMMKLMVDNFLNERTSLGSPGVDELRFPLPVRAGDELTARFTVVAARPSASKPDRGLLHTRIELSNQRGEVVMTQVMMNLVRRRDLG</sequence>